<protein>
    <submittedName>
        <fullName evidence="1">Uncharacterized protein</fullName>
    </submittedName>
</protein>
<name>A0A9W9A1P9_9AGAR</name>
<dbReference type="EMBL" id="JAOTPV010000021">
    <property type="protein sequence ID" value="KAJ4472017.1"/>
    <property type="molecule type" value="Genomic_DNA"/>
</dbReference>
<comment type="caution">
    <text evidence="1">The sequence shown here is derived from an EMBL/GenBank/DDBJ whole genome shotgun (WGS) entry which is preliminary data.</text>
</comment>
<evidence type="ECO:0000313" key="2">
    <source>
        <dbReference type="Proteomes" id="UP001150266"/>
    </source>
</evidence>
<organism evidence="1 2">
    <name type="scientific">Lentinula aciculospora</name>
    <dbReference type="NCBI Taxonomy" id="153920"/>
    <lineage>
        <taxon>Eukaryota</taxon>
        <taxon>Fungi</taxon>
        <taxon>Dikarya</taxon>
        <taxon>Basidiomycota</taxon>
        <taxon>Agaricomycotina</taxon>
        <taxon>Agaricomycetes</taxon>
        <taxon>Agaricomycetidae</taxon>
        <taxon>Agaricales</taxon>
        <taxon>Marasmiineae</taxon>
        <taxon>Omphalotaceae</taxon>
        <taxon>Lentinula</taxon>
    </lineage>
</organism>
<sequence length="77" mass="9033">FLNEYYAKFIPIKSIESPCTQTRDHIIQCYEIYSDYQDPLWDVSDNLDMGKILGTEEGIEALLEYIKKAELLGRRVE</sequence>
<reference evidence="1" key="1">
    <citation type="submission" date="2022-08" db="EMBL/GenBank/DDBJ databases">
        <title>A Global Phylogenomic Analysis of the Shiitake Genus Lentinula.</title>
        <authorList>
            <consortium name="DOE Joint Genome Institute"/>
            <person name="Sierra-Patev S."/>
            <person name="Min B."/>
            <person name="Naranjo-Ortiz M."/>
            <person name="Looney B."/>
            <person name="Konkel Z."/>
            <person name="Slot J.C."/>
            <person name="Sakamoto Y."/>
            <person name="Steenwyk J.L."/>
            <person name="Rokas A."/>
            <person name="Carro J."/>
            <person name="Camarero S."/>
            <person name="Ferreira P."/>
            <person name="Molpeceres G."/>
            <person name="Ruiz-Duenas F.J."/>
            <person name="Serrano A."/>
            <person name="Henrissat B."/>
            <person name="Drula E."/>
            <person name="Hughes K.W."/>
            <person name="Mata J.L."/>
            <person name="Ishikawa N.K."/>
            <person name="Vargas-Isla R."/>
            <person name="Ushijima S."/>
            <person name="Smith C.A."/>
            <person name="Ahrendt S."/>
            <person name="Andreopoulos W."/>
            <person name="He G."/>
            <person name="Labutti K."/>
            <person name="Lipzen A."/>
            <person name="Ng V."/>
            <person name="Riley R."/>
            <person name="Sandor L."/>
            <person name="Barry K."/>
            <person name="Martinez A.T."/>
            <person name="Xiao Y."/>
            <person name="Gibbons J.G."/>
            <person name="Terashima K."/>
            <person name="Grigoriev I.V."/>
            <person name="Hibbett D.S."/>
        </authorList>
    </citation>
    <scope>NUCLEOTIDE SEQUENCE</scope>
    <source>
        <strain evidence="1">JLM2183</strain>
    </source>
</reference>
<dbReference type="OrthoDB" id="3230070at2759"/>
<proteinExistence type="predicted"/>
<feature type="non-terminal residue" evidence="1">
    <location>
        <position position="1"/>
    </location>
</feature>
<dbReference type="Proteomes" id="UP001150266">
    <property type="component" value="Unassembled WGS sequence"/>
</dbReference>
<dbReference type="AlphaFoldDB" id="A0A9W9A1P9"/>
<accession>A0A9W9A1P9</accession>
<evidence type="ECO:0000313" key="1">
    <source>
        <dbReference type="EMBL" id="KAJ4472017.1"/>
    </source>
</evidence>
<keyword evidence="2" id="KW-1185">Reference proteome</keyword>
<gene>
    <name evidence="1" type="ORF">J3R30DRAFT_3299228</name>
</gene>